<dbReference type="STRING" id="1160497.A0A1L9W0B6"/>
<dbReference type="OrthoDB" id="2958217at2759"/>
<protein>
    <submittedName>
        <fullName evidence="1">Uncharacterized protein</fullName>
    </submittedName>
</protein>
<evidence type="ECO:0000313" key="2">
    <source>
        <dbReference type="Proteomes" id="UP000184300"/>
    </source>
</evidence>
<dbReference type="VEuPathDB" id="FungiDB:ASPGLDRAFT_1490472"/>
<dbReference type="RefSeq" id="XP_022406282.1">
    <property type="nucleotide sequence ID" value="XM_022541995.1"/>
</dbReference>
<dbReference type="AlphaFoldDB" id="A0A1L9W0B6"/>
<reference evidence="2" key="1">
    <citation type="journal article" date="2017" name="Genome Biol.">
        <title>Comparative genomics reveals high biological diversity and specific adaptations in the industrially and medically important fungal genus Aspergillus.</title>
        <authorList>
            <person name="de Vries R.P."/>
            <person name="Riley R."/>
            <person name="Wiebenga A."/>
            <person name="Aguilar-Osorio G."/>
            <person name="Amillis S."/>
            <person name="Uchima C.A."/>
            <person name="Anderluh G."/>
            <person name="Asadollahi M."/>
            <person name="Askin M."/>
            <person name="Barry K."/>
            <person name="Battaglia E."/>
            <person name="Bayram O."/>
            <person name="Benocci T."/>
            <person name="Braus-Stromeyer S.A."/>
            <person name="Caldana C."/>
            <person name="Canovas D."/>
            <person name="Cerqueira G.C."/>
            <person name="Chen F."/>
            <person name="Chen W."/>
            <person name="Choi C."/>
            <person name="Clum A."/>
            <person name="Dos Santos R.A."/>
            <person name="Damasio A.R."/>
            <person name="Diallinas G."/>
            <person name="Emri T."/>
            <person name="Fekete E."/>
            <person name="Flipphi M."/>
            <person name="Freyberg S."/>
            <person name="Gallo A."/>
            <person name="Gournas C."/>
            <person name="Habgood R."/>
            <person name="Hainaut M."/>
            <person name="Harispe M.L."/>
            <person name="Henrissat B."/>
            <person name="Hilden K.S."/>
            <person name="Hope R."/>
            <person name="Hossain A."/>
            <person name="Karabika E."/>
            <person name="Karaffa L."/>
            <person name="Karanyi Z."/>
            <person name="Krasevec N."/>
            <person name="Kuo A."/>
            <person name="Kusch H."/>
            <person name="LaButti K."/>
            <person name="Lagendijk E.L."/>
            <person name="Lapidus A."/>
            <person name="Levasseur A."/>
            <person name="Lindquist E."/>
            <person name="Lipzen A."/>
            <person name="Logrieco A.F."/>
            <person name="MacCabe A."/>
            <person name="Maekelae M.R."/>
            <person name="Malavazi I."/>
            <person name="Melin P."/>
            <person name="Meyer V."/>
            <person name="Mielnichuk N."/>
            <person name="Miskei M."/>
            <person name="Molnar A.P."/>
            <person name="Mule G."/>
            <person name="Ngan C.Y."/>
            <person name="Orejas M."/>
            <person name="Orosz E."/>
            <person name="Ouedraogo J.P."/>
            <person name="Overkamp K.M."/>
            <person name="Park H.-S."/>
            <person name="Perrone G."/>
            <person name="Piumi F."/>
            <person name="Punt P.J."/>
            <person name="Ram A.F."/>
            <person name="Ramon A."/>
            <person name="Rauscher S."/>
            <person name="Record E."/>
            <person name="Riano-Pachon D.M."/>
            <person name="Robert V."/>
            <person name="Roehrig J."/>
            <person name="Ruller R."/>
            <person name="Salamov A."/>
            <person name="Salih N.S."/>
            <person name="Samson R.A."/>
            <person name="Sandor E."/>
            <person name="Sanguinetti M."/>
            <person name="Schuetze T."/>
            <person name="Sepcic K."/>
            <person name="Shelest E."/>
            <person name="Sherlock G."/>
            <person name="Sophianopoulou V."/>
            <person name="Squina F.M."/>
            <person name="Sun H."/>
            <person name="Susca A."/>
            <person name="Todd R.B."/>
            <person name="Tsang A."/>
            <person name="Unkles S.E."/>
            <person name="van de Wiele N."/>
            <person name="van Rossen-Uffink D."/>
            <person name="Oliveira J.V."/>
            <person name="Vesth T.C."/>
            <person name="Visser J."/>
            <person name="Yu J.-H."/>
            <person name="Zhou M."/>
            <person name="Andersen M.R."/>
            <person name="Archer D.B."/>
            <person name="Baker S.E."/>
            <person name="Benoit I."/>
            <person name="Brakhage A.A."/>
            <person name="Braus G.H."/>
            <person name="Fischer R."/>
            <person name="Frisvad J.C."/>
            <person name="Goldman G.H."/>
            <person name="Houbraken J."/>
            <person name="Oakley B."/>
            <person name="Pocsi I."/>
            <person name="Scazzocchio C."/>
            <person name="Seiboth B."/>
            <person name="vanKuyk P.A."/>
            <person name="Wortman J."/>
            <person name="Dyer P.S."/>
            <person name="Grigoriev I.V."/>
        </authorList>
    </citation>
    <scope>NUCLEOTIDE SEQUENCE [LARGE SCALE GENOMIC DNA]</scope>
    <source>
        <strain evidence="2">CBS 516.65</strain>
    </source>
</reference>
<dbReference type="Proteomes" id="UP000184300">
    <property type="component" value="Unassembled WGS sequence"/>
</dbReference>
<dbReference type="EMBL" id="KV878888">
    <property type="protein sequence ID" value="OJJ89620.1"/>
    <property type="molecule type" value="Genomic_DNA"/>
</dbReference>
<evidence type="ECO:0000313" key="1">
    <source>
        <dbReference type="EMBL" id="OJJ89620.1"/>
    </source>
</evidence>
<feature type="non-terminal residue" evidence="1">
    <location>
        <position position="1"/>
    </location>
</feature>
<gene>
    <name evidence="1" type="ORF">ASPGLDRAFT_1490472</name>
</gene>
<name>A0A1L9W0B6_ASPGL</name>
<sequence>YTHYYRIYTNHCDWKKIWPRLIKDTKRIIRASHVKVTNSRGYDLKPDDKVPSPTVSKKDGIGINGIGRNAHEPFTISCKGRMSMGFTKTARKPYDDVVMCVLLRAYMLAPSVVQVS</sequence>
<dbReference type="GeneID" id="34458256"/>
<keyword evidence="2" id="KW-1185">Reference proteome</keyword>
<organism evidence="1 2">
    <name type="scientific">Aspergillus glaucus CBS 516.65</name>
    <dbReference type="NCBI Taxonomy" id="1160497"/>
    <lineage>
        <taxon>Eukaryota</taxon>
        <taxon>Fungi</taxon>
        <taxon>Dikarya</taxon>
        <taxon>Ascomycota</taxon>
        <taxon>Pezizomycotina</taxon>
        <taxon>Eurotiomycetes</taxon>
        <taxon>Eurotiomycetidae</taxon>
        <taxon>Eurotiales</taxon>
        <taxon>Aspergillaceae</taxon>
        <taxon>Aspergillus</taxon>
        <taxon>Aspergillus subgen. Aspergillus</taxon>
    </lineage>
</organism>
<proteinExistence type="predicted"/>
<accession>A0A1L9W0B6</accession>